<dbReference type="AlphaFoldDB" id="A0A654ZJB8"/>
<reference evidence="3 4" key="1">
    <citation type="submission" date="2015-03" db="EMBL/GenBank/DDBJ databases">
        <authorList>
            <consortium name="Pathogen Informatics"/>
        </authorList>
    </citation>
    <scope>NUCLEOTIDE SEQUENCE [LARGE SCALE GENOMIC DNA]</scope>
    <source>
        <strain evidence="1 4">G09901357</strain>
        <strain evidence="2 3">M09401471</strain>
    </source>
</reference>
<protein>
    <submittedName>
        <fullName evidence="1">Uncharacterized protein</fullName>
    </submittedName>
</protein>
<evidence type="ECO:0000313" key="3">
    <source>
        <dbReference type="Proteomes" id="UP000044938"/>
    </source>
</evidence>
<evidence type="ECO:0000313" key="1">
    <source>
        <dbReference type="EMBL" id="CFE48941.1"/>
    </source>
</evidence>
<dbReference type="EMBL" id="CSAJ01001157">
    <property type="protein sequence ID" value="COX67206.1"/>
    <property type="molecule type" value="Genomic_DNA"/>
</dbReference>
<gene>
    <name evidence="1" type="ORF">ERS007681_04595</name>
    <name evidence="2" type="ORF">ERS007720_04782</name>
</gene>
<evidence type="ECO:0000313" key="4">
    <source>
        <dbReference type="Proteomes" id="UP000048289"/>
    </source>
</evidence>
<dbReference type="EMBL" id="CFOE01001208">
    <property type="protein sequence ID" value="CFE48941.1"/>
    <property type="molecule type" value="Genomic_DNA"/>
</dbReference>
<dbReference type="Proteomes" id="UP000048289">
    <property type="component" value="Unassembled WGS sequence"/>
</dbReference>
<organism evidence="1 4">
    <name type="scientific">Mycobacterium tuberculosis</name>
    <dbReference type="NCBI Taxonomy" id="1773"/>
    <lineage>
        <taxon>Bacteria</taxon>
        <taxon>Bacillati</taxon>
        <taxon>Actinomycetota</taxon>
        <taxon>Actinomycetes</taxon>
        <taxon>Mycobacteriales</taxon>
        <taxon>Mycobacteriaceae</taxon>
        <taxon>Mycobacterium</taxon>
        <taxon>Mycobacterium tuberculosis complex</taxon>
    </lineage>
</organism>
<proteinExistence type="predicted"/>
<dbReference type="Proteomes" id="UP000044938">
    <property type="component" value="Unassembled WGS sequence"/>
</dbReference>
<accession>A0A654ZJB8</accession>
<evidence type="ECO:0000313" key="2">
    <source>
        <dbReference type="EMBL" id="COX67206.1"/>
    </source>
</evidence>
<sequence length="83" mass="8406">MKTIPLTSVEPGASIGTMGNPSVQAIGPTRYSRPAGLICGRSSKMPAWISLSPGNTCGAIPSKFANGAAVCCVLINCESKIPA</sequence>
<name>A0A654ZJB8_MYCTX</name>